<gene>
    <name evidence="1" type="ORF">TSUD_80770</name>
</gene>
<keyword evidence="2" id="KW-1185">Reference proteome</keyword>
<evidence type="ECO:0000313" key="1">
    <source>
        <dbReference type="EMBL" id="GAU18788.1"/>
    </source>
</evidence>
<organism evidence="1 2">
    <name type="scientific">Trifolium subterraneum</name>
    <name type="common">Subterranean clover</name>
    <dbReference type="NCBI Taxonomy" id="3900"/>
    <lineage>
        <taxon>Eukaryota</taxon>
        <taxon>Viridiplantae</taxon>
        <taxon>Streptophyta</taxon>
        <taxon>Embryophyta</taxon>
        <taxon>Tracheophyta</taxon>
        <taxon>Spermatophyta</taxon>
        <taxon>Magnoliopsida</taxon>
        <taxon>eudicotyledons</taxon>
        <taxon>Gunneridae</taxon>
        <taxon>Pentapetalae</taxon>
        <taxon>rosids</taxon>
        <taxon>fabids</taxon>
        <taxon>Fabales</taxon>
        <taxon>Fabaceae</taxon>
        <taxon>Papilionoideae</taxon>
        <taxon>50 kb inversion clade</taxon>
        <taxon>NPAAA clade</taxon>
        <taxon>Hologalegina</taxon>
        <taxon>IRL clade</taxon>
        <taxon>Trifolieae</taxon>
        <taxon>Trifolium</taxon>
    </lineage>
</organism>
<reference evidence="2" key="1">
    <citation type="journal article" date="2017" name="Front. Plant Sci.">
        <title>Climate Clever Clovers: New Paradigm to Reduce the Environmental Footprint of Ruminants by Breeding Low Methanogenic Forages Utilizing Haplotype Variation.</title>
        <authorList>
            <person name="Kaur P."/>
            <person name="Appels R."/>
            <person name="Bayer P.E."/>
            <person name="Keeble-Gagnere G."/>
            <person name="Wang J."/>
            <person name="Hirakawa H."/>
            <person name="Shirasawa K."/>
            <person name="Vercoe P."/>
            <person name="Stefanova K."/>
            <person name="Durmic Z."/>
            <person name="Nichols P."/>
            <person name="Revell C."/>
            <person name="Isobe S.N."/>
            <person name="Edwards D."/>
            <person name="Erskine W."/>
        </authorList>
    </citation>
    <scope>NUCLEOTIDE SEQUENCE [LARGE SCALE GENOMIC DNA]</scope>
    <source>
        <strain evidence="2">cv. Daliak</strain>
    </source>
</reference>
<name>A0A2Z6M918_TRISU</name>
<proteinExistence type="predicted"/>
<evidence type="ECO:0000313" key="2">
    <source>
        <dbReference type="Proteomes" id="UP000242715"/>
    </source>
</evidence>
<dbReference type="AlphaFoldDB" id="A0A2Z6M918"/>
<dbReference type="EMBL" id="DF973189">
    <property type="protein sequence ID" value="GAU18788.1"/>
    <property type="molecule type" value="Genomic_DNA"/>
</dbReference>
<protein>
    <submittedName>
        <fullName evidence="1">Uncharacterized protein</fullName>
    </submittedName>
</protein>
<accession>A0A2Z6M918</accession>
<dbReference type="Proteomes" id="UP000242715">
    <property type="component" value="Unassembled WGS sequence"/>
</dbReference>
<sequence>MFTCVANASYYTLMISLSNGCCFGKACGSGDPKGARPLEEINGGEETAWEIKAGELATRGSGFCEGICFWERGQSSKGGKFALEPATRSKGREGDLAIKVLTGISEK</sequence>